<reference evidence="3 4" key="1">
    <citation type="submission" date="2020-12" db="EMBL/GenBank/DDBJ databases">
        <title>Sphingomonas sp.</title>
        <authorList>
            <person name="Kim M.K."/>
        </authorList>
    </citation>
    <scope>NUCLEOTIDE SEQUENCE [LARGE SCALE GENOMIC DNA]</scope>
    <source>
        <strain evidence="3 4">BT552</strain>
    </source>
</reference>
<evidence type="ECO:0000259" key="2">
    <source>
        <dbReference type="Pfam" id="PF14534"/>
    </source>
</evidence>
<gene>
    <name evidence="3" type="ORF">ILT43_02655</name>
</gene>
<dbReference type="CDD" id="cd00531">
    <property type="entry name" value="NTF2_like"/>
    <property type="match status" value="1"/>
</dbReference>
<name>A0ABS2D2W2_9SPHN</name>
<dbReference type="InterPro" id="IPR027843">
    <property type="entry name" value="DUF4440"/>
</dbReference>
<accession>A0ABS2D2W2</accession>
<keyword evidence="4" id="KW-1185">Reference proteome</keyword>
<dbReference type="InterPro" id="IPR032710">
    <property type="entry name" value="NTF2-like_dom_sf"/>
</dbReference>
<keyword evidence="1" id="KW-0732">Signal</keyword>
<evidence type="ECO:0000313" key="3">
    <source>
        <dbReference type="EMBL" id="MBM6575257.1"/>
    </source>
</evidence>
<dbReference type="Gene3D" id="3.10.450.50">
    <property type="match status" value="1"/>
</dbReference>
<organism evidence="3 4">
    <name type="scientific">Sphingomonas longa</name>
    <dbReference type="NCBI Taxonomy" id="2778730"/>
    <lineage>
        <taxon>Bacteria</taxon>
        <taxon>Pseudomonadati</taxon>
        <taxon>Pseudomonadota</taxon>
        <taxon>Alphaproteobacteria</taxon>
        <taxon>Sphingomonadales</taxon>
        <taxon>Sphingomonadaceae</taxon>
        <taxon>Sphingomonas</taxon>
    </lineage>
</organism>
<evidence type="ECO:0000313" key="4">
    <source>
        <dbReference type="Proteomes" id="UP000763641"/>
    </source>
</evidence>
<dbReference type="Proteomes" id="UP000763641">
    <property type="component" value="Unassembled WGS sequence"/>
</dbReference>
<dbReference type="InterPro" id="IPR011944">
    <property type="entry name" value="Steroid_delta5-4_isomerase"/>
</dbReference>
<sequence>MIGSSMMLVLAPAAIVAQAPAEDGVGKAMAESAAGWNTNDLDRFLAVYADDAVFVTGDGDGLARGKAAIAARYRKNYGATGKLRGTLSFKPLVEKALDPTHRLYIARWTLTGDKIETGMTTLVFEKRGGKWLILSDHSS</sequence>
<feature type="chain" id="PRO_5046975522" evidence="1">
    <location>
        <begin position="22"/>
        <end position="139"/>
    </location>
</feature>
<proteinExistence type="predicted"/>
<comment type="caution">
    <text evidence="3">The sequence shown here is derived from an EMBL/GenBank/DDBJ whole genome shotgun (WGS) entry which is preliminary data.</text>
</comment>
<evidence type="ECO:0000256" key="1">
    <source>
        <dbReference type="SAM" id="SignalP"/>
    </source>
</evidence>
<protein>
    <submittedName>
        <fullName evidence="3">SgcJ/EcaC family oxidoreductase</fullName>
    </submittedName>
</protein>
<dbReference type="Pfam" id="PF14534">
    <property type="entry name" value="DUF4440"/>
    <property type="match status" value="1"/>
</dbReference>
<feature type="signal peptide" evidence="1">
    <location>
        <begin position="1"/>
        <end position="21"/>
    </location>
</feature>
<dbReference type="RefSeq" id="WP_204193986.1">
    <property type="nucleotide sequence ID" value="NZ_JAFEMC010000001.1"/>
</dbReference>
<feature type="domain" description="DUF4440" evidence="2">
    <location>
        <begin position="33"/>
        <end position="133"/>
    </location>
</feature>
<dbReference type="NCBIfam" id="TIGR02246">
    <property type="entry name" value="SgcJ/EcaC family oxidoreductase"/>
    <property type="match status" value="1"/>
</dbReference>
<dbReference type="EMBL" id="JAFEMC010000001">
    <property type="protein sequence ID" value="MBM6575257.1"/>
    <property type="molecule type" value="Genomic_DNA"/>
</dbReference>
<dbReference type="SUPFAM" id="SSF54427">
    <property type="entry name" value="NTF2-like"/>
    <property type="match status" value="1"/>
</dbReference>